<feature type="domain" description="DNA gyrase B subunit C-terminal" evidence="11">
    <location>
        <begin position="760"/>
        <end position="818"/>
    </location>
</feature>
<dbReference type="Proteomes" id="UP000301424">
    <property type="component" value="Segment"/>
</dbReference>
<accession>A0A482MLM0</accession>
<dbReference type="PROSITE" id="PS00177">
    <property type="entry name" value="TOPOISOMERASE_II"/>
    <property type="match status" value="1"/>
</dbReference>
<feature type="compositionally biased region" description="Basic residues" evidence="9">
    <location>
        <begin position="853"/>
        <end position="863"/>
    </location>
</feature>
<dbReference type="SUPFAM" id="SSF56719">
    <property type="entry name" value="Type II DNA topoisomerase"/>
    <property type="match status" value="2"/>
</dbReference>
<dbReference type="CDD" id="cd00081">
    <property type="entry name" value="Hint"/>
    <property type="match status" value="1"/>
</dbReference>
<dbReference type="SUPFAM" id="SSF54211">
    <property type="entry name" value="Ribosomal protein S5 domain 2-like"/>
    <property type="match status" value="1"/>
</dbReference>
<dbReference type="PANTHER" id="PTHR45866:SF1">
    <property type="entry name" value="DNA GYRASE SUBUNIT B, MITOCHONDRIAL"/>
    <property type="match status" value="1"/>
</dbReference>
<evidence type="ECO:0000256" key="1">
    <source>
        <dbReference type="ARBA" id="ARBA00000185"/>
    </source>
</evidence>
<evidence type="ECO:0000259" key="11">
    <source>
        <dbReference type="Pfam" id="PF00986"/>
    </source>
</evidence>
<name>A0A482MLM0_9CAUD</name>
<evidence type="ECO:0000256" key="9">
    <source>
        <dbReference type="SAM" id="MobiDB-lite"/>
    </source>
</evidence>
<dbReference type="Pfam" id="PF00204">
    <property type="entry name" value="DNA_gyraseB"/>
    <property type="match status" value="1"/>
</dbReference>
<dbReference type="GO" id="GO:0003677">
    <property type="term" value="F:DNA binding"/>
    <property type="evidence" value="ECO:0007669"/>
    <property type="project" value="UniProtKB-KW"/>
</dbReference>
<dbReference type="PROSITE" id="PS50818">
    <property type="entry name" value="INTEIN_C_TER"/>
    <property type="match status" value="1"/>
</dbReference>
<dbReference type="InterPro" id="IPR001241">
    <property type="entry name" value="Topo_IIA"/>
</dbReference>
<dbReference type="InterPro" id="IPR013506">
    <property type="entry name" value="Topo_IIA_bsu_dom2"/>
</dbReference>
<dbReference type="InterPro" id="IPR013760">
    <property type="entry name" value="Topo_IIA-like_dom_sf"/>
</dbReference>
<dbReference type="InterPro" id="IPR002288">
    <property type="entry name" value="DNA_gyrase_B_C"/>
</dbReference>
<feature type="region of interest" description="Disordered" evidence="9">
    <location>
        <begin position="822"/>
        <end position="863"/>
    </location>
</feature>
<dbReference type="InterPro" id="IPR013759">
    <property type="entry name" value="Topo_IIA_B_C"/>
</dbReference>
<keyword evidence="7" id="KW-0238">DNA-binding</keyword>
<evidence type="ECO:0000256" key="7">
    <source>
        <dbReference type="ARBA" id="ARBA00023125"/>
    </source>
</evidence>
<dbReference type="SUPFAM" id="SSF51294">
    <property type="entry name" value="Hedgehog/intein (Hint) domain"/>
    <property type="match status" value="1"/>
</dbReference>
<keyword evidence="8 13" id="KW-0413">Isomerase</keyword>
<feature type="domain" description="Toprim" evidence="12">
    <location>
        <begin position="441"/>
        <end position="522"/>
    </location>
</feature>
<organism evidence="13 14">
    <name type="scientific">Burkholderia phage BcepSauron</name>
    <dbReference type="NCBI Taxonomy" id="2530033"/>
    <lineage>
        <taxon>Viruses</taxon>
        <taxon>Duplodnaviria</taxon>
        <taxon>Heunggongvirae</taxon>
        <taxon>Uroviricota</taxon>
        <taxon>Caudoviricetes</taxon>
        <taxon>Sarumanvirus</taxon>
        <taxon>Sarumanvirus bcepsauron</taxon>
    </lineage>
</organism>
<dbReference type="NCBIfam" id="TIGR01443">
    <property type="entry name" value="intein_Cterm"/>
    <property type="match status" value="1"/>
</dbReference>
<evidence type="ECO:0000256" key="5">
    <source>
        <dbReference type="ARBA" id="ARBA00022840"/>
    </source>
</evidence>
<dbReference type="EC" id="5.6.2.2" evidence="3"/>
<comment type="catalytic activity">
    <reaction evidence="1">
        <text>ATP-dependent breakage, passage and rejoining of double-stranded DNA.</text>
        <dbReference type="EC" id="5.6.2.2"/>
    </reaction>
</comment>
<evidence type="ECO:0000256" key="3">
    <source>
        <dbReference type="ARBA" id="ARBA00012895"/>
    </source>
</evidence>
<evidence type="ECO:0000313" key="14">
    <source>
        <dbReference type="Proteomes" id="UP000301424"/>
    </source>
</evidence>
<dbReference type="InterPro" id="IPR020568">
    <property type="entry name" value="Ribosomal_Su5_D2-typ_SF"/>
</dbReference>
<comment type="similarity">
    <text evidence="2">Belongs to the type II topoisomerase GyrB family.</text>
</comment>
<evidence type="ECO:0000259" key="10">
    <source>
        <dbReference type="Pfam" id="PF00204"/>
    </source>
</evidence>
<keyword evidence="5" id="KW-0067">ATP-binding</keyword>
<dbReference type="PANTHER" id="PTHR45866">
    <property type="entry name" value="DNA GYRASE/TOPOISOMERASE SUBUNIT B"/>
    <property type="match status" value="1"/>
</dbReference>
<dbReference type="EMBL" id="MK552141">
    <property type="protein sequence ID" value="QBQ74549.1"/>
    <property type="molecule type" value="Genomic_DNA"/>
</dbReference>
<gene>
    <name evidence="13" type="ORF">BcepSauron_169</name>
</gene>
<evidence type="ECO:0000256" key="4">
    <source>
        <dbReference type="ARBA" id="ARBA00022741"/>
    </source>
</evidence>
<evidence type="ECO:0000256" key="8">
    <source>
        <dbReference type="ARBA" id="ARBA00023235"/>
    </source>
</evidence>
<dbReference type="InterPro" id="IPR014721">
    <property type="entry name" value="Ribsml_uS5_D2-typ_fold_subgr"/>
</dbReference>
<dbReference type="SMART" id="SM00433">
    <property type="entry name" value="TOP2c"/>
    <property type="match status" value="1"/>
</dbReference>
<reference evidence="13 14" key="1">
    <citation type="submission" date="2019-02" db="EMBL/GenBank/DDBJ databases">
        <title>Complete genome sequence of Burkholderia cenocepacia phage BcepSauron.</title>
        <authorList>
            <person name="Park K."/>
            <person name="Gonzalez C."/>
            <person name="Liu M."/>
            <person name="Gill J."/>
        </authorList>
    </citation>
    <scope>NUCLEOTIDE SEQUENCE [LARGE SCALE GENOMIC DNA]</scope>
</reference>
<dbReference type="Pfam" id="PF01751">
    <property type="entry name" value="Toprim"/>
    <property type="match status" value="1"/>
</dbReference>
<evidence type="ECO:0000256" key="2">
    <source>
        <dbReference type="ARBA" id="ARBA00010708"/>
    </source>
</evidence>
<feature type="domain" description="DNA topoisomerase type IIA subunit B" evidence="10">
    <location>
        <begin position="253"/>
        <end position="397"/>
    </location>
</feature>
<dbReference type="Gene3D" id="3.30.230.10">
    <property type="match status" value="1"/>
</dbReference>
<evidence type="ECO:0000313" key="13">
    <source>
        <dbReference type="EMBL" id="QBQ74549.1"/>
    </source>
</evidence>
<dbReference type="InterPro" id="IPR018522">
    <property type="entry name" value="TopoIIA_CS"/>
</dbReference>
<dbReference type="InterPro" id="IPR036890">
    <property type="entry name" value="HATPase_C_sf"/>
</dbReference>
<dbReference type="GO" id="GO:0003918">
    <property type="term" value="F:DNA topoisomerase type II (double strand cut, ATP-hydrolyzing) activity"/>
    <property type="evidence" value="ECO:0007669"/>
    <property type="project" value="UniProtKB-EC"/>
</dbReference>
<dbReference type="InterPro" id="IPR006171">
    <property type="entry name" value="TOPRIM_dom"/>
</dbReference>
<dbReference type="Gene3D" id="3.30.565.10">
    <property type="entry name" value="Histidine kinase-like ATPase, C-terminal domain"/>
    <property type="match status" value="1"/>
</dbReference>
<dbReference type="InterPro" id="IPR030934">
    <property type="entry name" value="Intein_C"/>
</dbReference>
<keyword evidence="6" id="KW-0799">Topoisomerase</keyword>
<dbReference type="GO" id="GO:0005524">
    <property type="term" value="F:ATP binding"/>
    <property type="evidence" value="ECO:0007669"/>
    <property type="project" value="UniProtKB-KW"/>
</dbReference>
<protein>
    <recommendedName>
        <fullName evidence="3">DNA topoisomerase (ATP-hydrolyzing)</fullName>
        <ecNumber evidence="3">5.6.2.2</ecNumber>
    </recommendedName>
</protein>
<dbReference type="GO" id="GO:0006265">
    <property type="term" value="P:DNA topological change"/>
    <property type="evidence" value="ECO:0007669"/>
    <property type="project" value="InterPro"/>
</dbReference>
<keyword evidence="14" id="KW-1185">Reference proteome</keyword>
<keyword evidence="4" id="KW-0547">Nucleotide-binding</keyword>
<dbReference type="PRINTS" id="PR00418">
    <property type="entry name" value="TPI2FAMILY"/>
</dbReference>
<proteinExistence type="inferred from homology"/>
<dbReference type="InterPro" id="IPR036844">
    <property type="entry name" value="Hint_dom_sf"/>
</dbReference>
<dbReference type="Gene3D" id="3.40.50.670">
    <property type="match status" value="2"/>
</dbReference>
<sequence length="863" mass="95193">MAEVKKQSKKYDSADINTLRFPENIQKNPGMYIGGTDASALWVIVREMLDNAIDEHLAGRGTSVTLFADNGTFWVSDDANGIPQGIKTHSMVINGKKTTIKTPTMQAIFGELHTSGKFEADAAYAASRGTHGVGVKATNALSDSMEVWTFFEGSWYYIAFKNGHLATEVTKLKSAPKKWDGTKAEKGTLIKVLPNYKVFSAKSFPSSVATQWAELAAYLTPGFRVSIGNAKGMKEFFSKRGPVEYIEKTLTELKCEGERDMFEYKSALADVIVAFTNAEGYQVKGYTNGLHQSSGGKHVDAVSGALYTALKPWIKTKKIKVDGKAKEVPAFREPDLKDGMVGLVNMYLSKATFTSQDKAKLADDRAGEPFEAMLVEAATKFFNGNKALAQRIADRASRVSELKTKFVMSKKAATDLNKIKRQGLPAKYASYDLKTKVEHRELFLLEGDSAAGKVREARFPYQAILPLRGKVLNALRQPEKALESEEILNILAAIGYDVNAADPMTKLQVGKIICLADPDPDGPFVGETMITVRRQDDGDLGAEPHQVSIESLSRNPNGFEVPVFHHGREIWAPATASLVRNVTKLVAIEAHGTKYRVSEDHKFVVIRTQANRGRELLPFPGNADLAFCRARDMRIGDRLYYPYNDKLDKRDWNKQDKSTGLGFVAVSKLRVQEQAEPVPVYCLTVPKYHHFMLPSGIMSANCHINSLLLALMYKFLPGLFERGMVYVANAPEFYAEAKGELFVGATLGEVQRKLAAKGIKNVDVRHVKGYGEMNEGLIRTLIMDPDTRHMIKIKPLGDADHVDFVKLMADDVDYRRQMLGLPSDSAADEDEAPAKPAAKKVAVKKEAATAKPAAKKVASKKAK</sequence>
<dbReference type="Pfam" id="PF00986">
    <property type="entry name" value="DNA_gyraseB_C"/>
    <property type="match status" value="1"/>
</dbReference>
<evidence type="ECO:0000256" key="6">
    <source>
        <dbReference type="ARBA" id="ARBA00023029"/>
    </source>
</evidence>
<dbReference type="SUPFAM" id="SSF55874">
    <property type="entry name" value="ATPase domain of HSP90 chaperone/DNA topoisomerase II/histidine kinase"/>
    <property type="match status" value="1"/>
</dbReference>
<evidence type="ECO:0000259" key="12">
    <source>
        <dbReference type="Pfam" id="PF01751"/>
    </source>
</evidence>